<dbReference type="Gene3D" id="3.40.50.1580">
    <property type="entry name" value="Nucleoside phosphorylase domain"/>
    <property type="match status" value="1"/>
</dbReference>
<feature type="domain" description="Nucleoside phosphorylase" evidence="4">
    <location>
        <begin position="73"/>
        <end position="230"/>
    </location>
</feature>
<dbReference type="EMBL" id="DXBR01000119">
    <property type="protein sequence ID" value="HIZ40822.1"/>
    <property type="molecule type" value="Genomic_DNA"/>
</dbReference>
<protein>
    <recommendedName>
        <fullName evidence="2">Uridine phosphorylase</fullName>
        <ecNumber evidence="1">2.4.2.3</ecNumber>
    </recommendedName>
</protein>
<dbReference type="GO" id="GO:0004850">
    <property type="term" value="F:uridine phosphorylase activity"/>
    <property type="evidence" value="ECO:0007669"/>
    <property type="project" value="UniProtKB-EC"/>
</dbReference>
<name>A0A9D2J977_9FIRM</name>
<dbReference type="CDD" id="cd09007">
    <property type="entry name" value="NP-I_spr0068"/>
    <property type="match status" value="1"/>
</dbReference>
<sequence length="252" mass="28766">MWRHREDTTKPVLTGEKQIQSAHGRTEDFQLPETAVLLYMSGLDYIREQYKIELITKRFPRFLNACPVWRIQGEKDICLLDGGRGAPMAADTLEILCALGVRNVVSVGLMGGFARDIHVGDVIIPNRAYVEEGTSLHYYEFIEYSEPDTVLFQQLADYIPNHKTAPIVSMDAIYRQTFYKEALWRQKGCVGVDMETSALYSVGKYLELHVASVSMVSDRHPVSEADETWEWGMTKELRQKMLRQVIDVALSL</sequence>
<reference evidence="5" key="2">
    <citation type="submission" date="2021-04" db="EMBL/GenBank/DDBJ databases">
        <authorList>
            <person name="Gilroy R."/>
        </authorList>
    </citation>
    <scope>NUCLEOTIDE SEQUENCE</scope>
    <source>
        <strain evidence="5">CHK179-28034</strain>
    </source>
</reference>
<dbReference type="Pfam" id="PF01048">
    <property type="entry name" value="PNP_UDP_1"/>
    <property type="match status" value="1"/>
</dbReference>
<dbReference type="GO" id="GO:0005829">
    <property type="term" value="C:cytosol"/>
    <property type="evidence" value="ECO:0007669"/>
    <property type="project" value="TreeGrafter"/>
</dbReference>
<dbReference type="GO" id="GO:0006152">
    <property type="term" value="P:purine nucleoside catabolic process"/>
    <property type="evidence" value="ECO:0007669"/>
    <property type="project" value="TreeGrafter"/>
</dbReference>
<reference evidence="5" key="1">
    <citation type="journal article" date="2021" name="PeerJ">
        <title>Extensive microbial diversity within the chicken gut microbiome revealed by metagenomics and culture.</title>
        <authorList>
            <person name="Gilroy R."/>
            <person name="Ravi A."/>
            <person name="Getino M."/>
            <person name="Pursley I."/>
            <person name="Horton D.L."/>
            <person name="Alikhan N.F."/>
            <person name="Baker D."/>
            <person name="Gharbi K."/>
            <person name="Hall N."/>
            <person name="Watson M."/>
            <person name="Adriaenssens E.M."/>
            <person name="Foster-Nyarko E."/>
            <person name="Jarju S."/>
            <person name="Secka A."/>
            <person name="Antonio M."/>
            <person name="Oren A."/>
            <person name="Chaudhuri R.R."/>
            <person name="La Ragione R."/>
            <person name="Hildebrand F."/>
            <person name="Pallen M.J."/>
        </authorList>
    </citation>
    <scope>NUCLEOTIDE SEQUENCE</scope>
    <source>
        <strain evidence="5">CHK179-28034</strain>
    </source>
</reference>
<organism evidence="5 6">
    <name type="scientific">Candidatus Anaerobutyricum stercoris</name>
    <dbReference type="NCBI Taxonomy" id="2838457"/>
    <lineage>
        <taxon>Bacteria</taxon>
        <taxon>Bacillati</taxon>
        <taxon>Bacillota</taxon>
        <taxon>Clostridia</taxon>
        <taxon>Lachnospirales</taxon>
        <taxon>Lachnospiraceae</taxon>
        <taxon>Anaerobutyricum</taxon>
    </lineage>
</organism>
<dbReference type="InterPro" id="IPR000845">
    <property type="entry name" value="Nucleoside_phosphorylase_d"/>
</dbReference>
<evidence type="ECO:0000313" key="6">
    <source>
        <dbReference type="Proteomes" id="UP000824049"/>
    </source>
</evidence>
<dbReference type="AlphaFoldDB" id="A0A9D2J977"/>
<dbReference type="EC" id="2.4.2.3" evidence="1"/>
<accession>A0A9D2J977</accession>
<evidence type="ECO:0000256" key="2">
    <source>
        <dbReference type="ARBA" id="ARBA00021980"/>
    </source>
</evidence>
<proteinExistence type="predicted"/>
<dbReference type="SUPFAM" id="SSF53167">
    <property type="entry name" value="Purine and uridine phosphorylases"/>
    <property type="match status" value="1"/>
</dbReference>
<comment type="caution">
    <text evidence="5">The sequence shown here is derived from an EMBL/GenBank/DDBJ whole genome shotgun (WGS) entry which is preliminary data.</text>
</comment>
<evidence type="ECO:0000256" key="3">
    <source>
        <dbReference type="ARBA" id="ARBA00048447"/>
    </source>
</evidence>
<dbReference type="GO" id="GO:0004731">
    <property type="term" value="F:purine-nucleoside phosphorylase activity"/>
    <property type="evidence" value="ECO:0007669"/>
    <property type="project" value="TreeGrafter"/>
</dbReference>
<dbReference type="InterPro" id="IPR035994">
    <property type="entry name" value="Nucleoside_phosphorylase_sf"/>
</dbReference>
<dbReference type="Proteomes" id="UP000824049">
    <property type="component" value="Unassembled WGS sequence"/>
</dbReference>
<evidence type="ECO:0000256" key="1">
    <source>
        <dbReference type="ARBA" id="ARBA00011888"/>
    </source>
</evidence>
<dbReference type="PANTHER" id="PTHR43691">
    <property type="entry name" value="URIDINE PHOSPHORYLASE"/>
    <property type="match status" value="1"/>
</dbReference>
<evidence type="ECO:0000313" key="5">
    <source>
        <dbReference type="EMBL" id="HIZ40822.1"/>
    </source>
</evidence>
<dbReference type="PANTHER" id="PTHR43691:SF11">
    <property type="entry name" value="FI09636P-RELATED"/>
    <property type="match status" value="1"/>
</dbReference>
<gene>
    <name evidence="5" type="ORF">H9968_13065</name>
</gene>
<comment type="catalytic activity">
    <reaction evidence="3">
        <text>uridine + phosphate = alpha-D-ribose 1-phosphate + uracil</text>
        <dbReference type="Rhea" id="RHEA:24388"/>
        <dbReference type="ChEBI" id="CHEBI:16704"/>
        <dbReference type="ChEBI" id="CHEBI:17568"/>
        <dbReference type="ChEBI" id="CHEBI:43474"/>
        <dbReference type="ChEBI" id="CHEBI:57720"/>
        <dbReference type="EC" id="2.4.2.3"/>
    </reaction>
</comment>
<evidence type="ECO:0000259" key="4">
    <source>
        <dbReference type="Pfam" id="PF01048"/>
    </source>
</evidence>